<dbReference type="RefSeq" id="WP_249698427.1">
    <property type="nucleotide sequence ID" value="NZ_JAMFLX010000005.1"/>
</dbReference>
<comment type="caution">
    <text evidence="3">The sequence shown here is derived from an EMBL/GenBank/DDBJ whole genome shotgun (WGS) entry which is preliminary data.</text>
</comment>
<sequence length="381" mass="43290">MESQRLSNGSTAAQILSGNYPTQPSSIPTQKSKNAEALKSDDVTSVAGKKRRHTGPTLNTQDLPTVTGRQITHTEEEHSASLVVSFPMQLIQKGAEAAKLERERTIQPVIYKIPAFPCPAQNDEEHEQHLIDFLQESIYKPFSLSKAAKEMGFTNKNTLKLNFLNKTNKKATSFIEGHFGNTDWSQAQILIALITSIEASMSESRANCISVPHFLDYLKDSDTPLYVWLRNASDPKNISITDGAKLWVKYRLKNSKIHFGTTPWTIIKKNKDQKSSSPPQKRKKQDSDEYTPDLTMEEFERLEQALKACDSRLTPQEVEAEKHKARIKELMAELEMQQTQLQQLESSMHCTQLQWDLAMHQYHFMNTRPIPEHLKGVSLPK</sequence>
<reference evidence="3 4" key="1">
    <citation type="submission" date="2022-05" db="EMBL/GenBank/DDBJ databases">
        <authorList>
            <person name="Park J.-S."/>
        </authorList>
    </citation>
    <scope>NUCLEOTIDE SEQUENCE [LARGE SCALE GENOMIC DNA]</scope>
    <source>
        <strain evidence="3 4">2012CJ34-2</strain>
    </source>
</reference>
<proteinExistence type="predicted"/>
<keyword evidence="1" id="KW-0175">Coiled coil</keyword>
<evidence type="ECO:0000313" key="3">
    <source>
        <dbReference type="EMBL" id="MCL6269416.1"/>
    </source>
</evidence>
<feature type="region of interest" description="Disordered" evidence="2">
    <location>
        <begin position="1"/>
        <end position="63"/>
    </location>
</feature>
<protein>
    <submittedName>
        <fullName evidence="3">Uncharacterized protein</fullName>
    </submittedName>
</protein>
<feature type="compositionally biased region" description="Basic and acidic residues" evidence="2">
    <location>
        <begin position="33"/>
        <end position="42"/>
    </location>
</feature>
<feature type="coiled-coil region" evidence="1">
    <location>
        <begin position="317"/>
        <end position="347"/>
    </location>
</feature>
<evidence type="ECO:0000313" key="4">
    <source>
        <dbReference type="Proteomes" id="UP001203338"/>
    </source>
</evidence>
<dbReference type="EMBL" id="JAMFLX010000005">
    <property type="protein sequence ID" value="MCL6269416.1"/>
    <property type="molecule type" value="Genomic_DNA"/>
</dbReference>
<evidence type="ECO:0000256" key="2">
    <source>
        <dbReference type="SAM" id="MobiDB-lite"/>
    </source>
</evidence>
<name>A0ABT0PDW3_9GAMM</name>
<gene>
    <name evidence="3" type="ORF">M3P05_05585</name>
</gene>
<feature type="compositionally biased region" description="Polar residues" evidence="2">
    <location>
        <begin position="1"/>
        <end position="32"/>
    </location>
</feature>
<dbReference type="Proteomes" id="UP001203338">
    <property type="component" value="Unassembled WGS sequence"/>
</dbReference>
<feature type="region of interest" description="Disordered" evidence="2">
    <location>
        <begin position="268"/>
        <end position="291"/>
    </location>
</feature>
<accession>A0ABT0PDW3</accession>
<keyword evidence="4" id="KW-1185">Reference proteome</keyword>
<evidence type="ECO:0000256" key="1">
    <source>
        <dbReference type="SAM" id="Coils"/>
    </source>
</evidence>
<organism evidence="3 4">
    <name type="scientific">Parendozoicomonas callyspongiae</name>
    <dbReference type="NCBI Taxonomy" id="2942213"/>
    <lineage>
        <taxon>Bacteria</taxon>
        <taxon>Pseudomonadati</taxon>
        <taxon>Pseudomonadota</taxon>
        <taxon>Gammaproteobacteria</taxon>
        <taxon>Oceanospirillales</taxon>
        <taxon>Endozoicomonadaceae</taxon>
        <taxon>Parendozoicomonas</taxon>
    </lineage>
</organism>